<dbReference type="PANTHER" id="PTHR12943">
    <property type="entry name" value="HOMOCYSTEINE-RESPONSIVE ENDOPLASMIC RETICULUM-RESIDENT UNIQUITIN-LIKE DOMAIN HERPUD PROTEIN FAMILY MEMBER"/>
    <property type="match status" value="1"/>
</dbReference>
<comment type="subcellular location">
    <subcellularLocation>
        <location evidence="1">Membrane</location>
    </subcellularLocation>
</comment>
<dbReference type="InterPro" id="IPR039751">
    <property type="entry name" value="HERPUD1/2"/>
</dbReference>
<accession>A0AAN7YQ89</accession>
<reference evidence="8" key="1">
    <citation type="submission" date="2023-08" db="EMBL/GenBank/DDBJ databases">
        <title>Black Yeasts Isolated from many extreme environments.</title>
        <authorList>
            <person name="Coleine C."/>
            <person name="Stajich J.E."/>
            <person name="Selbmann L."/>
        </authorList>
    </citation>
    <scope>NUCLEOTIDE SEQUENCE</scope>
    <source>
        <strain evidence="8">CCFEE 5401</strain>
    </source>
</reference>
<keyword evidence="2 6" id="KW-0812">Transmembrane</keyword>
<dbReference type="AlphaFoldDB" id="A0AAN7YQ89"/>
<feature type="compositionally biased region" description="Low complexity" evidence="5">
    <location>
        <begin position="242"/>
        <end position="270"/>
    </location>
</feature>
<feature type="compositionally biased region" description="Polar residues" evidence="5">
    <location>
        <begin position="224"/>
        <end position="241"/>
    </location>
</feature>
<dbReference type="Proteomes" id="UP001310890">
    <property type="component" value="Unassembled WGS sequence"/>
</dbReference>
<feature type="compositionally biased region" description="Basic residues" evidence="5">
    <location>
        <begin position="276"/>
        <end position="286"/>
    </location>
</feature>
<feature type="region of interest" description="Disordered" evidence="5">
    <location>
        <begin position="735"/>
        <end position="757"/>
    </location>
</feature>
<evidence type="ECO:0000256" key="5">
    <source>
        <dbReference type="SAM" id="MobiDB-lite"/>
    </source>
</evidence>
<feature type="region of interest" description="Disordered" evidence="5">
    <location>
        <begin position="826"/>
        <end position="898"/>
    </location>
</feature>
<dbReference type="InterPro" id="IPR000626">
    <property type="entry name" value="Ubiquitin-like_dom"/>
</dbReference>
<evidence type="ECO:0000256" key="1">
    <source>
        <dbReference type="ARBA" id="ARBA00004370"/>
    </source>
</evidence>
<feature type="region of interest" description="Disordered" evidence="5">
    <location>
        <begin position="613"/>
        <end position="653"/>
    </location>
</feature>
<dbReference type="InterPro" id="IPR029071">
    <property type="entry name" value="Ubiquitin-like_domsf"/>
</dbReference>
<feature type="compositionally biased region" description="Gly residues" evidence="5">
    <location>
        <begin position="100"/>
        <end position="112"/>
    </location>
</feature>
<organism evidence="8 9">
    <name type="scientific">Meristemomyces frigidus</name>
    <dbReference type="NCBI Taxonomy" id="1508187"/>
    <lineage>
        <taxon>Eukaryota</taxon>
        <taxon>Fungi</taxon>
        <taxon>Dikarya</taxon>
        <taxon>Ascomycota</taxon>
        <taxon>Pezizomycotina</taxon>
        <taxon>Dothideomycetes</taxon>
        <taxon>Dothideomycetidae</taxon>
        <taxon>Mycosphaerellales</taxon>
        <taxon>Teratosphaeriaceae</taxon>
        <taxon>Meristemomyces</taxon>
    </lineage>
</organism>
<dbReference type="PROSITE" id="PS50053">
    <property type="entry name" value="UBIQUITIN_2"/>
    <property type="match status" value="1"/>
</dbReference>
<dbReference type="SUPFAM" id="SSF54236">
    <property type="entry name" value="Ubiquitin-like"/>
    <property type="match status" value="1"/>
</dbReference>
<feature type="region of interest" description="Disordered" evidence="5">
    <location>
        <begin position="408"/>
        <end position="491"/>
    </location>
</feature>
<dbReference type="SMART" id="SM00213">
    <property type="entry name" value="UBQ"/>
    <property type="match status" value="1"/>
</dbReference>
<feature type="region of interest" description="Disordered" evidence="5">
    <location>
        <begin position="100"/>
        <end position="157"/>
    </location>
</feature>
<dbReference type="GO" id="GO:0030968">
    <property type="term" value="P:endoplasmic reticulum unfolded protein response"/>
    <property type="evidence" value="ECO:0007669"/>
    <property type="project" value="TreeGrafter"/>
</dbReference>
<feature type="region of interest" description="Disordered" evidence="5">
    <location>
        <begin position="209"/>
        <end position="300"/>
    </location>
</feature>
<feature type="domain" description="Ubiquitin-like" evidence="7">
    <location>
        <begin position="10"/>
        <end position="77"/>
    </location>
</feature>
<dbReference type="Gene3D" id="3.10.20.90">
    <property type="entry name" value="Phosphatidylinositol 3-kinase Catalytic Subunit, Chain A, domain 1"/>
    <property type="match status" value="1"/>
</dbReference>
<proteinExistence type="predicted"/>
<protein>
    <recommendedName>
        <fullName evidence="7">Ubiquitin-like domain-containing protein</fullName>
    </recommendedName>
</protein>
<feature type="transmembrane region" description="Helical" evidence="6">
    <location>
        <begin position="693"/>
        <end position="712"/>
    </location>
</feature>
<feature type="compositionally biased region" description="Low complexity" evidence="5">
    <location>
        <begin position="128"/>
        <end position="157"/>
    </location>
</feature>
<sequence>MPSAAPPTTITLKVKVPPGYTSDGADEFPLGSLEVNTNIGAVRQQIQSTIPSHPAPDQQRILYGGRALVDNEQTLADALNTKRDPTQSEYVVHLLVKGESGAGSGAGAGASNGVGHRRTGSAPPSSPQQPQQGQQHDHQQMNAQAQAQHHQLHQQNLARQMHQQMMMQQQMGTGQGMIPGMPFPGMQIPGMAPHMGLPMPPGFAQAVAHNQQHRAGMGMHGVASTPTQQGSDGQTEQPTLASSGQTQNQPQQSQQQGNGTQQPGTNTQSPHPAPGHPHHHHYHHNRPLSGQGFHFQGIGPNGQQIQIHQQTIQFPGQAFPPPMPHFDQALPHAFATQPRQPAQPRNPTPAGPSALERARENLTEMRTMLEQMRASMRNDEQTPESLIEQASRLEELEGRVSAVRQYVDPFGVDGGPDGGSSGAGGLSGLPARPESLFGTGQAQFPGPSANGQQGTDGQPPLQGLFGRQQPRPGAGLFGPQTGQGGNLFGNNAQAGQGGSLFGNNNARGGGLFGNGGGQSGSLFGISPQTPLFGPQNRSIFAPHQPIPPGPTDTTCYLLSGPQGPQALLFSPQHGAYTGSTPLPLASAHSPMPRVPLHQQAQYQNVMGNATVMQQGQNGQRQQQQALAAAADQPNQPAAPANAPANAANPVAAQQQPEPLAPFAPLMNHMWLLFRVLIFAYFIMGSNLGWKRPLALLMIGLGFWMIRAGLLGGEGAMGGIGAAVRGWWEGVLGGAQAQGRPQPAEGAAPAAHGALAGGMPTPEQLAQRLLNQRQGQNHAGRFRELIRPVERAVALFVASLWPGIGEAHVRAREDAERRARDEVEVAERRAADEREVGEEARRIGEAEEEGEKAAVEDAGEKTEPAGEVGSASNMRDTKEAGTSAKAVAESARASVAGKL</sequence>
<dbReference type="PANTHER" id="PTHR12943:SF27">
    <property type="entry name" value="HOMOCYSTEINE-INDUCED ENDOPLASMIC RETICULUM PROTEIN, ISOFORM A"/>
    <property type="match status" value="1"/>
</dbReference>
<evidence type="ECO:0000256" key="2">
    <source>
        <dbReference type="ARBA" id="ARBA00022692"/>
    </source>
</evidence>
<dbReference type="EMBL" id="JAVRRL010000049">
    <property type="protein sequence ID" value="KAK5110440.1"/>
    <property type="molecule type" value="Genomic_DNA"/>
</dbReference>
<evidence type="ECO:0000256" key="4">
    <source>
        <dbReference type="ARBA" id="ARBA00023136"/>
    </source>
</evidence>
<gene>
    <name evidence="8" type="ORF">LTR62_005791</name>
</gene>
<evidence type="ECO:0000256" key="3">
    <source>
        <dbReference type="ARBA" id="ARBA00022989"/>
    </source>
</evidence>
<name>A0AAN7YQ89_9PEZI</name>
<dbReference type="GO" id="GO:0016020">
    <property type="term" value="C:membrane"/>
    <property type="evidence" value="ECO:0007669"/>
    <property type="project" value="UniProtKB-SubCell"/>
</dbReference>
<comment type="caution">
    <text evidence="8">The sequence shown here is derived from an EMBL/GenBank/DDBJ whole genome shotgun (WGS) entry which is preliminary data.</text>
</comment>
<evidence type="ECO:0000313" key="8">
    <source>
        <dbReference type="EMBL" id="KAK5110440.1"/>
    </source>
</evidence>
<evidence type="ECO:0000256" key="6">
    <source>
        <dbReference type="SAM" id="Phobius"/>
    </source>
</evidence>
<feature type="transmembrane region" description="Helical" evidence="6">
    <location>
        <begin position="662"/>
        <end position="681"/>
    </location>
</feature>
<feature type="compositionally biased region" description="Gly residues" evidence="5">
    <location>
        <begin position="412"/>
        <end position="427"/>
    </location>
</feature>
<keyword evidence="3 6" id="KW-1133">Transmembrane helix</keyword>
<feature type="compositionally biased region" description="Basic and acidic residues" evidence="5">
    <location>
        <begin position="826"/>
        <end position="863"/>
    </location>
</feature>
<keyword evidence="4 6" id="KW-0472">Membrane</keyword>
<evidence type="ECO:0000313" key="9">
    <source>
        <dbReference type="Proteomes" id="UP001310890"/>
    </source>
</evidence>
<evidence type="ECO:0000259" key="7">
    <source>
        <dbReference type="PROSITE" id="PS50053"/>
    </source>
</evidence>